<name>A0A6C0EB08_9ZZZZ</name>
<evidence type="ECO:0000259" key="4">
    <source>
        <dbReference type="PROSITE" id="PS51133"/>
    </source>
</evidence>
<dbReference type="PROSITE" id="PS00466">
    <property type="entry name" value="ZF_TFIIS_1"/>
    <property type="match status" value="1"/>
</dbReference>
<reference evidence="5" key="1">
    <citation type="journal article" date="2020" name="Nature">
        <title>Giant virus diversity and host interactions through global metagenomics.</title>
        <authorList>
            <person name="Schulz F."/>
            <person name="Roux S."/>
            <person name="Paez-Espino D."/>
            <person name="Jungbluth S."/>
            <person name="Walsh D.A."/>
            <person name="Denef V.J."/>
            <person name="McMahon K.D."/>
            <person name="Konstantinidis K.T."/>
            <person name="Eloe-Fadrosh E.A."/>
            <person name="Kyrpides N.C."/>
            <person name="Woyke T."/>
        </authorList>
    </citation>
    <scope>NUCLEOTIDE SEQUENCE</scope>
    <source>
        <strain evidence="5">GVMAG-M-3300023179-27</strain>
    </source>
</reference>
<dbReference type="GO" id="GO:0008270">
    <property type="term" value="F:zinc ion binding"/>
    <property type="evidence" value="ECO:0007669"/>
    <property type="project" value="UniProtKB-KW"/>
</dbReference>
<accession>A0A6C0EB08</accession>
<sequence length="205" mass="24262">MQKLDDFTIDTFSYEKEYKKKFNFMTSASSDIKVDFIKYAETNLDRKSAVLKLDKYCKRIDFSYELENGIFEFTLVHATNNEINKELIPLIYNDKLNDICDNLDPDNKRINNKTLLESLHEKKLKPSVIAFLPPEQLHPMRWKDILDKNNLRETTLKNVNTTDIYKCRKCGERKFKITTMQMRCADEPETKILTCLVCYNVFTKN</sequence>
<evidence type="ECO:0000256" key="3">
    <source>
        <dbReference type="ARBA" id="ARBA00022833"/>
    </source>
</evidence>
<evidence type="ECO:0000313" key="5">
    <source>
        <dbReference type="EMBL" id="QHT25922.1"/>
    </source>
</evidence>
<dbReference type="SUPFAM" id="SSF57783">
    <property type="entry name" value="Zinc beta-ribbon"/>
    <property type="match status" value="1"/>
</dbReference>
<keyword evidence="3" id="KW-0862">Zinc</keyword>
<feature type="domain" description="TFIIS-type" evidence="4">
    <location>
        <begin position="163"/>
        <end position="203"/>
    </location>
</feature>
<dbReference type="Gene3D" id="2.20.25.10">
    <property type="match status" value="1"/>
</dbReference>
<evidence type="ECO:0000256" key="1">
    <source>
        <dbReference type="ARBA" id="ARBA00022723"/>
    </source>
</evidence>
<organism evidence="5">
    <name type="scientific">viral metagenome</name>
    <dbReference type="NCBI Taxonomy" id="1070528"/>
    <lineage>
        <taxon>unclassified sequences</taxon>
        <taxon>metagenomes</taxon>
        <taxon>organismal metagenomes</taxon>
    </lineage>
</organism>
<dbReference type="PROSITE" id="PS51133">
    <property type="entry name" value="ZF_TFIIS_2"/>
    <property type="match status" value="1"/>
</dbReference>
<dbReference type="AlphaFoldDB" id="A0A6C0EB08"/>
<proteinExistence type="predicted"/>
<dbReference type="Pfam" id="PF01096">
    <property type="entry name" value="Zn_ribbon_TFIIS"/>
    <property type="match status" value="1"/>
</dbReference>
<dbReference type="GO" id="GO:0003676">
    <property type="term" value="F:nucleic acid binding"/>
    <property type="evidence" value="ECO:0007669"/>
    <property type="project" value="InterPro"/>
</dbReference>
<dbReference type="InterPro" id="IPR001222">
    <property type="entry name" value="Znf_TFIIS"/>
</dbReference>
<protein>
    <recommendedName>
        <fullName evidence="4">TFIIS-type domain-containing protein</fullName>
    </recommendedName>
</protein>
<keyword evidence="1" id="KW-0479">Metal-binding</keyword>
<dbReference type="GO" id="GO:0006351">
    <property type="term" value="P:DNA-templated transcription"/>
    <property type="evidence" value="ECO:0007669"/>
    <property type="project" value="InterPro"/>
</dbReference>
<keyword evidence="2" id="KW-0863">Zinc-finger</keyword>
<dbReference type="EMBL" id="MN739776">
    <property type="protein sequence ID" value="QHT25922.1"/>
    <property type="molecule type" value="Genomic_DNA"/>
</dbReference>
<dbReference type="SMART" id="SM00440">
    <property type="entry name" value="ZnF_C2C2"/>
    <property type="match status" value="1"/>
</dbReference>
<evidence type="ECO:0000256" key="2">
    <source>
        <dbReference type="ARBA" id="ARBA00022771"/>
    </source>
</evidence>